<keyword evidence="2" id="KW-1185">Reference proteome</keyword>
<sequence>MKITMILTSMLLCKLLAAQVDGVYWEKIGKIKPRNVSEITSNTWSIGAETMDRGYTIYENWKSYLAPLGFKKCRIQSGWARTEQEKGVYDFAWLDSIVFDMKNLGVTPWINVGYGNPIYGGDEVAEAGVPDTPESLVAWDNWLKAMVKRYKGVVHEWEIWNEPNYRISVDKYATLLIRSAEVIRTEDPESKILAFALGSGVDYHYVNKVLKIVEARNKISLVDEITFHRHQFDPDDYKAVDSLRKVVNGYDTRITIRQGESGAPTQRNRTRALNNYDWTEISASKWALRRLLNDFARAIPSSYFGIMEMKYPEEINAKGLLESDNQQHVVRPKMTYSVLQHLASIFDDSLVPLADFRWKASANIPLSVYAFEQKETSNHVISIWLRNGIPNDFTRKFYQNLNFQHIQFKDPVYVDMLTGDVFEIDDKSWNKGAEGFSFFHVPLYDSPVLLIEKSLITIY</sequence>
<dbReference type="STRING" id="1477437.SAMN05444682_103381"/>
<proteinExistence type="predicted"/>
<gene>
    <name evidence="1" type="ORF">SAMN05444682_103381</name>
</gene>
<organism evidence="1 2">
    <name type="scientific">Parapedobacter indicus</name>
    <dbReference type="NCBI Taxonomy" id="1477437"/>
    <lineage>
        <taxon>Bacteria</taxon>
        <taxon>Pseudomonadati</taxon>
        <taxon>Bacteroidota</taxon>
        <taxon>Sphingobacteriia</taxon>
        <taxon>Sphingobacteriales</taxon>
        <taxon>Sphingobacteriaceae</taxon>
        <taxon>Parapedobacter</taxon>
    </lineage>
</organism>
<dbReference type="PANTHER" id="PTHR12631">
    <property type="entry name" value="ALPHA-L-IDURONIDASE"/>
    <property type="match status" value="1"/>
</dbReference>
<dbReference type="InterPro" id="IPR017853">
    <property type="entry name" value="GH"/>
</dbReference>
<evidence type="ECO:0000313" key="2">
    <source>
        <dbReference type="Proteomes" id="UP000198670"/>
    </source>
</evidence>
<dbReference type="EMBL" id="FOQO01000003">
    <property type="protein sequence ID" value="SFI35603.1"/>
    <property type="molecule type" value="Genomic_DNA"/>
</dbReference>
<dbReference type="Proteomes" id="UP000198670">
    <property type="component" value="Unassembled WGS sequence"/>
</dbReference>
<name>A0A1I3HIZ4_9SPHI</name>
<evidence type="ECO:0000313" key="1">
    <source>
        <dbReference type="EMBL" id="SFI35603.1"/>
    </source>
</evidence>
<keyword evidence="1" id="KW-0378">Hydrolase</keyword>
<dbReference type="OrthoDB" id="912485at2"/>
<protein>
    <submittedName>
        <fullName evidence="1">Glycosyl hydrolases family 39</fullName>
    </submittedName>
</protein>
<reference evidence="1 2" key="1">
    <citation type="submission" date="2016-10" db="EMBL/GenBank/DDBJ databases">
        <authorList>
            <person name="de Groot N.N."/>
        </authorList>
    </citation>
    <scope>NUCLEOTIDE SEQUENCE [LARGE SCALE GENOMIC DNA]</scope>
    <source>
        <strain evidence="1 2">RK1</strain>
    </source>
</reference>
<dbReference type="InterPro" id="IPR051923">
    <property type="entry name" value="Glycosyl_Hydrolase_39"/>
</dbReference>
<dbReference type="GO" id="GO:0004553">
    <property type="term" value="F:hydrolase activity, hydrolyzing O-glycosyl compounds"/>
    <property type="evidence" value="ECO:0007669"/>
    <property type="project" value="TreeGrafter"/>
</dbReference>
<dbReference type="PANTHER" id="PTHR12631:SF10">
    <property type="entry name" value="BETA-XYLOSIDASE-LIKE PROTEIN-RELATED"/>
    <property type="match status" value="1"/>
</dbReference>
<dbReference type="Gene3D" id="3.20.20.80">
    <property type="entry name" value="Glycosidases"/>
    <property type="match status" value="1"/>
</dbReference>
<dbReference type="AlphaFoldDB" id="A0A1I3HIZ4"/>
<dbReference type="RefSeq" id="WP_090626148.1">
    <property type="nucleotide sequence ID" value="NZ_FOQO01000003.1"/>
</dbReference>
<dbReference type="SUPFAM" id="SSF51445">
    <property type="entry name" value="(Trans)glycosidases"/>
    <property type="match status" value="1"/>
</dbReference>
<accession>A0A1I3HIZ4</accession>